<accession>A0A8S4NW10</accession>
<dbReference type="Gene3D" id="3.50.4.10">
    <property type="entry name" value="Hepatocyte Growth Factor"/>
    <property type="match status" value="1"/>
</dbReference>
<protein>
    <recommendedName>
        <fullName evidence="2">Apple domain-containing protein</fullName>
    </recommendedName>
</protein>
<evidence type="ECO:0000313" key="4">
    <source>
        <dbReference type="Proteomes" id="UP000749559"/>
    </source>
</evidence>
<dbReference type="CDD" id="cd01099">
    <property type="entry name" value="PAN_AP_HGF"/>
    <property type="match status" value="1"/>
</dbReference>
<feature type="non-terminal residue" evidence="3">
    <location>
        <position position="145"/>
    </location>
</feature>
<dbReference type="SMART" id="SM00473">
    <property type="entry name" value="PAN_AP"/>
    <property type="match status" value="1"/>
</dbReference>
<reference evidence="3" key="1">
    <citation type="submission" date="2022-03" db="EMBL/GenBank/DDBJ databases">
        <authorList>
            <person name="Martin C."/>
        </authorList>
    </citation>
    <scope>NUCLEOTIDE SEQUENCE</scope>
</reference>
<dbReference type="EMBL" id="CAIIXF020000005">
    <property type="protein sequence ID" value="CAH1785162.1"/>
    <property type="molecule type" value="Genomic_DNA"/>
</dbReference>
<dbReference type="SUPFAM" id="SSF57414">
    <property type="entry name" value="Hairpin loop containing domain-like"/>
    <property type="match status" value="1"/>
</dbReference>
<dbReference type="Proteomes" id="UP000749559">
    <property type="component" value="Unassembled WGS sequence"/>
</dbReference>
<proteinExistence type="predicted"/>
<keyword evidence="4" id="KW-1185">Reference proteome</keyword>
<sequence length="145" mass="16443">VGPTRTSGNIDYYERVEVPDNLTKPATEPTITTRPGLYPNPRDDEVPMQMKGAYWVRKQEQYLPGNNDDKTEGLSLEECLERCINMAAFECKSAEYVQSKQMCIISRSNRDDVGSTRASRNMDYYERVEFSDSPGVTSTPTTRPS</sequence>
<dbReference type="Pfam" id="PF00024">
    <property type="entry name" value="PAN_1"/>
    <property type="match status" value="1"/>
</dbReference>
<evidence type="ECO:0000313" key="3">
    <source>
        <dbReference type="EMBL" id="CAH1785162.1"/>
    </source>
</evidence>
<feature type="region of interest" description="Disordered" evidence="1">
    <location>
        <begin position="20"/>
        <end position="46"/>
    </location>
</feature>
<feature type="domain" description="Apple" evidence="2">
    <location>
        <begin position="50"/>
        <end position="129"/>
    </location>
</feature>
<feature type="non-terminal residue" evidence="3">
    <location>
        <position position="1"/>
    </location>
</feature>
<name>A0A8S4NW10_OWEFU</name>
<evidence type="ECO:0000259" key="2">
    <source>
        <dbReference type="PROSITE" id="PS50948"/>
    </source>
</evidence>
<dbReference type="PROSITE" id="PS50948">
    <property type="entry name" value="PAN"/>
    <property type="match status" value="1"/>
</dbReference>
<evidence type="ECO:0000256" key="1">
    <source>
        <dbReference type="SAM" id="MobiDB-lite"/>
    </source>
</evidence>
<dbReference type="AlphaFoldDB" id="A0A8S4NW10"/>
<gene>
    <name evidence="3" type="ORF">OFUS_LOCUS11263</name>
</gene>
<comment type="caution">
    <text evidence="3">The sequence shown here is derived from an EMBL/GenBank/DDBJ whole genome shotgun (WGS) entry which is preliminary data.</text>
</comment>
<dbReference type="OrthoDB" id="6322378at2759"/>
<organism evidence="3 4">
    <name type="scientific">Owenia fusiformis</name>
    <name type="common">Polychaete worm</name>
    <dbReference type="NCBI Taxonomy" id="6347"/>
    <lineage>
        <taxon>Eukaryota</taxon>
        <taxon>Metazoa</taxon>
        <taxon>Spiralia</taxon>
        <taxon>Lophotrochozoa</taxon>
        <taxon>Annelida</taxon>
        <taxon>Polychaeta</taxon>
        <taxon>Sedentaria</taxon>
        <taxon>Canalipalpata</taxon>
        <taxon>Sabellida</taxon>
        <taxon>Oweniida</taxon>
        <taxon>Oweniidae</taxon>
        <taxon>Owenia</taxon>
    </lineage>
</organism>
<dbReference type="InterPro" id="IPR003609">
    <property type="entry name" value="Pan_app"/>
</dbReference>